<sequence>MPSQHRRLSHSQLHAHSSPYAPPDIHHDAFESHSQSKKTSRTRDIGTSDTPSRSPILESVIIDDEPESDRNPLPTQETQEDATTEDWQIHTPTSTSLPSYSFPGTWPTALHDTRTALASVTMASASYASALSRSGLGRAGRSIGSALLATTNKRALSMASWAVERSGVMMGELPGPVRGWLEGKKRADEARRLSGSGIGMEAQMEDERGSFIVTTREVDGRGEFVDGPRAEGDSAVLEEDDEGWVGGEDEDDGFLRAFEYDE</sequence>
<organism evidence="2 3">
    <name type="scientific">Plenodomus tracheiphilus IPT5</name>
    <dbReference type="NCBI Taxonomy" id="1408161"/>
    <lineage>
        <taxon>Eukaryota</taxon>
        <taxon>Fungi</taxon>
        <taxon>Dikarya</taxon>
        <taxon>Ascomycota</taxon>
        <taxon>Pezizomycotina</taxon>
        <taxon>Dothideomycetes</taxon>
        <taxon>Pleosporomycetidae</taxon>
        <taxon>Pleosporales</taxon>
        <taxon>Pleosporineae</taxon>
        <taxon>Leptosphaeriaceae</taxon>
        <taxon>Plenodomus</taxon>
    </lineage>
</organism>
<protein>
    <submittedName>
        <fullName evidence="2">Uncharacterized protein</fullName>
    </submittedName>
</protein>
<name>A0A6A7B9S4_9PLEO</name>
<gene>
    <name evidence="2" type="ORF">T440DRAFT_516669</name>
</gene>
<keyword evidence="3" id="KW-1185">Reference proteome</keyword>
<evidence type="ECO:0000313" key="3">
    <source>
        <dbReference type="Proteomes" id="UP000799423"/>
    </source>
</evidence>
<proteinExistence type="predicted"/>
<evidence type="ECO:0000313" key="2">
    <source>
        <dbReference type="EMBL" id="KAF2852251.1"/>
    </source>
</evidence>
<dbReference type="EMBL" id="MU006299">
    <property type="protein sequence ID" value="KAF2852251.1"/>
    <property type="molecule type" value="Genomic_DNA"/>
</dbReference>
<evidence type="ECO:0000256" key="1">
    <source>
        <dbReference type="SAM" id="MobiDB-lite"/>
    </source>
</evidence>
<accession>A0A6A7B9S4</accession>
<dbReference type="Proteomes" id="UP000799423">
    <property type="component" value="Unassembled WGS sequence"/>
</dbReference>
<feature type="compositionally biased region" description="Polar residues" evidence="1">
    <location>
        <begin position="90"/>
        <end position="99"/>
    </location>
</feature>
<feature type="region of interest" description="Disordered" evidence="1">
    <location>
        <begin position="1"/>
        <end position="102"/>
    </location>
</feature>
<dbReference type="AlphaFoldDB" id="A0A6A7B9S4"/>
<reference evidence="2" key="1">
    <citation type="submission" date="2020-01" db="EMBL/GenBank/DDBJ databases">
        <authorList>
            <consortium name="DOE Joint Genome Institute"/>
            <person name="Haridas S."/>
            <person name="Albert R."/>
            <person name="Binder M."/>
            <person name="Bloem J."/>
            <person name="Labutti K."/>
            <person name="Salamov A."/>
            <person name="Andreopoulos B."/>
            <person name="Baker S.E."/>
            <person name="Barry K."/>
            <person name="Bills G."/>
            <person name="Bluhm B.H."/>
            <person name="Cannon C."/>
            <person name="Castanera R."/>
            <person name="Culley D.E."/>
            <person name="Daum C."/>
            <person name="Ezra D."/>
            <person name="Gonzalez J.B."/>
            <person name="Henrissat B."/>
            <person name="Kuo A."/>
            <person name="Liang C."/>
            <person name="Lipzen A."/>
            <person name="Lutzoni F."/>
            <person name="Magnuson J."/>
            <person name="Mondo S."/>
            <person name="Nolan M."/>
            <person name="Ohm R."/>
            <person name="Pangilinan J."/>
            <person name="Park H.-J."/>
            <person name="Ramirez L."/>
            <person name="Alfaro M."/>
            <person name="Sun H."/>
            <person name="Tritt A."/>
            <person name="Yoshinaga Y."/>
            <person name="Zwiers L.-H."/>
            <person name="Turgeon B.G."/>
            <person name="Goodwin S.B."/>
            <person name="Spatafora J.W."/>
            <person name="Crous P.W."/>
            <person name="Grigoriev I.V."/>
        </authorList>
    </citation>
    <scope>NUCLEOTIDE SEQUENCE</scope>
    <source>
        <strain evidence="2">IPT5</strain>
    </source>
</reference>
<dbReference type="OrthoDB" id="3801434at2759"/>